<protein>
    <submittedName>
        <fullName evidence="2">DUF3078 domain-containing protein</fullName>
    </submittedName>
</protein>
<evidence type="ECO:0000313" key="3">
    <source>
        <dbReference type="Proteomes" id="UP000638732"/>
    </source>
</evidence>
<proteinExistence type="predicted"/>
<dbReference type="EMBL" id="WWEO01000032">
    <property type="protein sequence ID" value="NCD67957.1"/>
    <property type="molecule type" value="Genomic_DNA"/>
</dbReference>
<dbReference type="InterPro" id="IPR021428">
    <property type="entry name" value="DUF3078"/>
</dbReference>
<organism evidence="2 3">
    <name type="scientific">Mucilaginibacter agri</name>
    <dbReference type="NCBI Taxonomy" id="2695265"/>
    <lineage>
        <taxon>Bacteria</taxon>
        <taxon>Pseudomonadati</taxon>
        <taxon>Bacteroidota</taxon>
        <taxon>Sphingobacteriia</taxon>
        <taxon>Sphingobacteriales</taxon>
        <taxon>Sphingobacteriaceae</taxon>
        <taxon>Mucilaginibacter</taxon>
    </lineage>
</organism>
<reference evidence="2" key="1">
    <citation type="submission" date="2020-01" db="EMBL/GenBank/DDBJ databases">
        <authorList>
            <person name="Seo Y.L."/>
        </authorList>
    </citation>
    <scope>NUCLEOTIDE SEQUENCE</scope>
    <source>
        <strain evidence="2">R11</strain>
    </source>
</reference>
<reference evidence="2" key="2">
    <citation type="submission" date="2020-10" db="EMBL/GenBank/DDBJ databases">
        <title>Mucilaginibacter sp. nov., isolated from soil.</title>
        <authorList>
            <person name="Jeon C.O."/>
        </authorList>
    </citation>
    <scope>NUCLEOTIDE SEQUENCE</scope>
    <source>
        <strain evidence="2">R11</strain>
    </source>
</reference>
<keyword evidence="3" id="KW-1185">Reference proteome</keyword>
<dbReference type="Proteomes" id="UP000638732">
    <property type="component" value="Unassembled WGS sequence"/>
</dbReference>
<accession>A0A966DS77</accession>
<feature type="chain" id="PRO_5037362192" evidence="1">
    <location>
        <begin position="25"/>
        <end position="311"/>
    </location>
</feature>
<comment type="caution">
    <text evidence="2">The sequence shown here is derived from an EMBL/GenBank/DDBJ whole genome shotgun (WGS) entry which is preliminary data.</text>
</comment>
<keyword evidence="1" id="KW-0732">Signal</keyword>
<feature type="signal peptide" evidence="1">
    <location>
        <begin position="1"/>
        <end position="24"/>
    </location>
</feature>
<dbReference type="Pfam" id="PF11276">
    <property type="entry name" value="DUF3078"/>
    <property type="match status" value="1"/>
</dbReference>
<sequence length="311" mass="35083">MVKKLIRLFTTALLPVSFCATVYAQNPTAPPPPPKPNTVDTTNKVWKIHGQNTLLINQSSFSNWAAGGINSLAANAILDYDFNYKRDKWSWDNKVILAYGLSRQPDIGWRKNDDRIILNSLLGYQAAKYWLYTFYGNFQTQFAKGYNYDNDVRTLISAPFAPAYLTFGPGFAYKRSDSLRINFSPLASRFTFVTNDYLSALGSYGVDPGKKNLYQLGASVDAYYKVGIAKNITLENILKLYSNYLKRPQDVYADYAANLYMKVNKVVTVNLGVELINDPLARIAQENNGVIEYHSLLQVKQIFGAGVTYKF</sequence>
<evidence type="ECO:0000256" key="1">
    <source>
        <dbReference type="SAM" id="SignalP"/>
    </source>
</evidence>
<gene>
    <name evidence="2" type="ORF">GSY63_01150</name>
</gene>
<name>A0A966DS77_9SPHI</name>
<evidence type="ECO:0000313" key="2">
    <source>
        <dbReference type="EMBL" id="NCD67957.1"/>
    </source>
</evidence>
<dbReference type="RefSeq" id="WP_166583982.1">
    <property type="nucleotide sequence ID" value="NZ_WWEO01000032.1"/>
</dbReference>
<dbReference type="AlphaFoldDB" id="A0A966DS77"/>